<keyword evidence="1" id="KW-0732">Signal</keyword>
<gene>
    <name evidence="5" type="ORF">EHQ83_06900</name>
</gene>
<dbReference type="Pfam" id="PF01839">
    <property type="entry name" value="FG-GAP"/>
    <property type="match status" value="3"/>
</dbReference>
<evidence type="ECO:0000256" key="3">
    <source>
        <dbReference type="ARBA" id="ARBA00023180"/>
    </source>
</evidence>
<dbReference type="InterPro" id="IPR024881">
    <property type="entry name" value="Tip"/>
</dbReference>
<evidence type="ECO:0000313" key="6">
    <source>
        <dbReference type="Proteomes" id="UP000297613"/>
    </source>
</evidence>
<evidence type="ECO:0000256" key="2">
    <source>
        <dbReference type="ARBA" id="ARBA00022737"/>
    </source>
</evidence>
<reference evidence="5 6" key="1">
    <citation type="journal article" date="2019" name="PLoS Negl. Trop. Dis.">
        <title>Revisiting the worldwide diversity of Leptospira species in the environment.</title>
        <authorList>
            <person name="Vincent A.T."/>
            <person name="Schiettekatte O."/>
            <person name="Bourhy P."/>
            <person name="Veyrier F.J."/>
            <person name="Picardeau M."/>
        </authorList>
    </citation>
    <scope>NUCLEOTIDE SEQUENCE [LARGE SCALE GENOMIC DNA]</scope>
    <source>
        <strain evidence="5 6">201702445</strain>
    </source>
</reference>
<dbReference type="Gene3D" id="2.130.10.130">
    <property type="entry name" value="Integrin alpha, N-terminal"/>
    <property type="match status" value="3"/>
</dbReference>
<dbReference type="GO" id="GO:0007155">
    <property type="term" value="P:cell adhesion"/>
    <property type="evidence" value="ECO:0007669"/>
    <property type="project" value="InterPro"/>
</dbReference>
<name>A0A6N4QZP1_9LEPT</name>
<dbReference type="GO" id="GO:0008305">
    <property type="term" value="C:integrin complex"/>
    <property type="evidence" value="ECO:0007669"/>
    <property type="project" value="InterPro"/>
</dbReference>
<evidence type="ECO:0000313" key="5">
    <source>
        <dbReference type="EMBL" id="TGL85816.1"/>
    </source>
</evidence>
<dbReference type="PROSITE" id="PS51470">
    <property type="entry name" value="FG_GAP"/>
    <property type="match status" value="2"/>
</dbReference>
<dbReference type="InterPro" id="IPR013517">
    <property type="entry name" value="FG-GAP"/>
</dbReference>
<dbReference type="SMART" id="SM00191">
    <property type="entry name" value="Int_alpha"/>
    <property type="match status" value="6"/>
</dbReference>
<dbReference type="PRINTS" id="PR01185">
    <property type="entry name" value="INTEGRINA"/>
</dbReference>
<proteinExistence type="predicted"/>
<dbReference type="EMBL" id="RQGM01000026">
    <property type="protein sequence ID" value="TGL85816.1"/>
    <property type="molecule type" value="Genomic_DNA"/>
</dbReference>
<dbReference type="RefSeq" id="WP_135572887.1">
    <property type="nucleotide sequence ID" value="NZ_RQGK01000029.1"/>
</dbReference>
<evidence type="ECO:0000256" key="1">
    <source>
        <dbReference type="ARBA" id="ARBA00022729"/>
    </source>
</evidence>
<dbReference type="Pfam" id="PF13517">
    <property type="entry name" value="FG-GAP_3"/>
    <property type="match status" value="2"/>
</dbReference>
<dbReference type="Proteomes" id="UP000297613">
    <property type="component" value="Unassembled WGS sequence"/>
</dbReference>
<dbReference type="PANTHER" id="PTHR13412">
    <property type="entry name" value="T-CELL IMMUNOMODULATORY PROTEIN HOMOLOG"/>
    <property type="match status" value="1"/>
</dbReference>
<feature type="region of interest" description="Disordered" evidence="4">
    <location>
        <begin position="540"/>
        <end position="559"/>
    </location>
</feature>
<protein>
    <submittedName>
        <fullName evidence="5">VCBS repeat-containing protein</fullName>
    </submittedName>
</protein>
<dbReference type="SUPFAM" id="SSF69318">
    <property type="entry name" value="Integrin alpha N-terminal domain"/>
    <property type="match status" value="1"/>
</dbReference>
<keyword evidence="2" id="KW-0677">Repeat</keyword>
<keyword evidence="3" id="KW-0325">Glycoprotein</keyword>
<dbReference type="InterPro" id="IPR000413">
    <property type="entry name" value="Integrin_alpha"/>
</dbReference>
<evidence type="ECO:0000256" key="4">
    <source>
        <dbReference type="SAM" id="MobiDB-lite"/>
    </source>
</evidence>
<accession>A0A6N4QZP1</accession>
<comment type="caution">
    <text evidence="5">The sequence shown here is derived from an EMBL/GenBank/DDBJ whole genome shotgun (WGS) entry which is preliminary data.</text>
</comment>
<sequence>MNRFFYLLCALPFFYHCAVKSMENACDISSSLFYKTLFLNAVVSGNANVCGAQIGLPKPKILNLSSKALLNTGFLVGEMDASMSGVQVSLDGGPFLDAQISGTQWKFQLPAAGVPSTIPSTGVWKDWSLHTISARSVLGSNTSLPVSISVQKGNNKDIDGDGYPDALIGSQAANRVRAYLSLGKSRGLSSAVTTINGASGLGYSVALGDFDGDGYADAAAAGAGSNFALYLSKGASAPGLSTTTISPTTVGNGILNLTVGDINGDGFSDLVVGSPYNAGNIGNVYTFLSNGIIGQGVSFQQQLNNPAVAGSTQFYGYAVALGDVDGDGRSDAMIAAVGSSQLGASFVYLSQGNNYTTYSQTFPGTTSNQWYANSIFATDINRDGLSDMIVGAYQEPSFAGSPGKIYVYSSIAGVLSNVMNSPVVGVAASATGTSVGTGDINGDGFLDLFGGGYTYTGAFPNQGIVLTFLSLSSGGISSTSLNLLTNSVNMGEMGMSIGSADIDGDGFSDALLGAPSSVGGTNIGNVYLYFSEGATGYTSVPQTMTDPDGTGTFGSSVDL</sequence>
<dbReference type="InterPro" id="IPR028994">
    <property type="entry name" value="Integrin_alpha_N"/>
</dbReference>
<dbReference type="InterPro" id="IPR013519">
    <property type="entry name" value="Int_alpha_beta-p"/>
</dbReference>
<dbReference type="AlphaFoldDB" id="A0A6N4QZP1"/>
<organism evidence="5 6">
    <name type="scientific">Leptospira yasudae</name>
    <dbReference type="NCBI Taxonomy" id="2202201"/>
    <lineage>
        <taxon>Bacteria</taxon>
        <taxon>Pseudomonadati</taxon>
        <taxon>Spirochaetota</taxon>
        <taxon>Spirochaetia</taxon>
        <taxon>Leptospirales</taxon>
        <taxon>Leptospiraceae</taxon>
        <taxon>Leptospira</taxon>
    </lineage>
</organism>
<dbReference type="PANTHER" id="PTHR13412:SF0">
    <property type="entry name" value="T-CELL IMMUNOMODULATORY PROTEIN"/>
    <property type="match status" value="1"/>
</dbReference>